<reference evidence="2" key="1">
    <citation type="submission" date="2020-03" db="EMBL/GenBank/DDBJ databases">
        <title>A high-quality chromosome-level genome assembly of a woody plant with both climbing and erect habits, Rhamnella rubrinervis.</title>
        <authorList>
            <person name="Lu Z."/>
            <person name="Yang Y."/>
            <person name="Zhu X."/>
            <person name="Sun Y."/>
        </authorList>
    </citation>
    <scope>NUCLEOTIDE SEQUENCE</scope>
    <source>
        <strain evidence="2">BYM</strain>
        <tissue evidence="2">Leaf</tissue>
    </source>
</reference>
<keyword evidence="3" id="KW-1185">Reference proteome</keyword>
<proteinExistence type="predicted"/>
<evidence type="ECO:0000256" key="1">
    <source>
        <dbReference type="SAM" id="MobiDB-lite"/>
    </source>
</evidence>
<evidence type="ECO:0000313" key="3">
    <source>
        <dbReference type="Proteomes" id="UP000796880"/>
    </source>
</evidence>
<dbReference type="EMBL" id="VOIH02000001">
    <property type="protein sequence ID" value="KAF3455751.1"/>
    <property type="molecule type" value="Genomic_DNA"/>
</dbReference>
<comment type="caution">
    <text evidence="2">The sequence shown here is derived from an EMBL/GenBank/DDBJ whole genome shotgun (WGS) entry which is preliminary data.</text>
</comment>
<gene>
    <name evidence="2" type="ORF">FNV43_RR00393</name>
</gene>
<sequence length="117" mass="13364">MDVPRLGAYHLQSLNGTDMPELELDSSAPLLSLKLKGWDDGFYLSINYRMEFRARSTLYYEVESRSIRVMLPGQFDSRFGITILSVERSDKGSRPKANCPPRLKAVRSPNEGDPKRR</sequence>
<accession>A0A8K0MR46</accession>
<dbReference type="AlphaFoldDB" id="A0A8K0MR46"/>
<dbReference type="Proteomes" id="UP000796880">
    <property type="component" value="Unassembled WGS sequence"/>
</dbReference>
<feature type="region of interest" description="Disordered" evidence="1">
    <location>
        <begin position="89"/>
        <end position="117"/>
    </location>
</feature>
<name>A0A8K0MR46_9ROSA</name>
<organism evidence="2 3">
    <name type="scientific">Rhamnella rubrinervis</name>
    <dbReference type="NCBI Taxonomy" id="2594499"/>
    <lineage>
        <taxon>Eukaryota</taxon>
        <taxon>Viridiplantae</taxon>
        <taxon>Streptophyta</taxon>
        <taxon>Embryophyta</taxon>
        <taxon>Tracheophyta</taxon>
        <taxon>Spermatophyta</taxon>
        <taxon>Magnoliopsida</taxon>
        <taxon>eudicotyledons</taxon>
        <taxon>Gunneridae</taxon>
        <taxon>Pentapetalae</taxon>
        <taxon>rosids</taxon>
        <taxon>fabids</taxon>
        <taxon>Rosales</taxon>
        <taxon>Rhamnaceae</taxon>
        <taxon>rhamnoid group</taxon>
        <taxon>Rhamneae</taxon>
        <taxon>Rhamnella</taxon>
    </lineage>
</organism>
<evidence type="ECO:0000313" key="2">
    <source>
        <dbReference type="EMBL" id="KAF3455751.1"/>
    </source>
</evidence>
<protein>
    <submittedName>
        <fullName evidence="2">Uncharacterized protein</fullName>
    </submittedName>
</protein>